<dbReference type="Pfam" id="PF26580">
    <property type="entry name" value="Mtb12_C"/>
    <property type="match status" value="1"/>
</dbReference>
<evidence type="ECO:0000313" key="5">
    <source>
        <dbReference type="EMBL" id="MEB3023964.1"/>
    </source>
</evidence>
<reference evidence="5 6" key="1">
    <citation type="submission" date="2023-12" db="EMBL/GenBank/DDBJ databases">
        <title>Description of new species of Mycobacterium terrae complex isolated from sewage at the Sao Paulo Zoological Park Foundation in Brazil.</title>
        <authorList>
            <person name="Romagnoli C.L."/>
            <person name="Conceicao E.C."/>
            <person name="Machado E."/>
            <person name="Barreto L.B.P.F."/>
            <person name="Sharma A."/>
            <person name="Silva N.M."/>
            <person name="Marques L.E."/>
            <person name="Juliana M.A."/>
            <person name="Lourenco M.C.S."/>
            <person name="Digiampietri L.A."/>
            <person name="Suffys P.N."/>
            <person name="Viana-Niero C."/>
        </authorList>
    </citation>
    <scope>NUCLEOTIDE SEQUENCE [LARGE SCALE GENOMIC DNA]</scope>
    <source>
        <strain evidence="5 6">MYC098</strain>
    </source>
</reference>
<name>A0ABU5XP23_9MYCO</name>
<evidence type="ECO:0000256" key="1">
    <source>
        <dbReference type="ARBA" id="ARBA00022729"/>
    </source>
</evidence>
<feature type="chain" id="PRO_5046275750" description="Low molecular weight antigen MTB12-like C-terminal domain-containing protein" evidence="3">
    <location>
        <begin position="36"/>
        <end position="165"/>
    </location>
</feature>
<keyword evidence="1 3" id="KW-0732">Signal</keyword>
<evidence type="ECO:0000313" key="6">
    <source>
        <dbReference type="Proteomes" id="UP001299596"/>
    </source>
</evidence>
<organism evidence="5 6">
    <name type="scientific">[Mycobacterium] crassicus</name>
    <dbReference type="NCBI Taxonomy" id="2872309"/>
    <lineage>
        <taxon>Bacteria</taxon>
        <taxon>Bacillati</taxon>
        <taxon>Actinomycetota</taxon>
        <taxon>Actinomycetes</taxon>
        <taxon>Mycobacteriales</taxon>
        <taxon>Mycobacteriaceae</taxon>
        <taxon>Mycolicibacter</taxon>
    </lineage>
</organism>
<feature type="domain" description="Low molecular weight antigen MTB12-like C-terminal" evidence="4">
    <location>
        <begin position="53"/>
        <end position="164"/>
    </location>
</feature>
<dbReference type="InterPro" id="IPR058644">
    <property type="entry name" value="Mtb12-like_C"/>
</dbReference>
<comment type="similarity">
    <text evidence="2">Belongs to the MTB12 family.</text>
</comment>
<feature type="signal peptide" evidence="3">
    <location>
        <begin position="1"/>
        <end position="35"/>
    </location>
</feature>
<proteinExistence type="inferred from homology"/>
<evidence type="ECO:0000256" key="3">
    <source>
        <dbReference type="SAM" id="SignalP"/>
    </source>
</evidence>
<dbReference type="RefSeq" id="WP_225407277.1">
    <property type="nucleotide sequence ID" value="NZ_JAYJJR010000025.1"/>
</dbReference>
<comment type="caution">
    <text evidence="5">The sequence shown here is derived from an EMBL/GenBank/DDBJ whole genome shotgun (WGS) entry which is preliminary data.</text>
</comment>
<sequence>MSVKSLAKRVAAVAAIGAAASAVSYLATVAPVATAAPGTVVFAPLPLDPAPADVPAPEQLTDVLNTLADPGIPSAGKAYLIEGGLGPVEAALMDRKMAKGVQNGKFPLAISVANIAPAGPGAANADVTASGPQMQPRSVNLMFVDQGGWKLSKSSLMTLSQMTSS</sequence>
<evidence type="ECO:0000259" key="4">
    <source>
        <dbReference type="Pfam" id="PF26580"/>
    </source>
</evidence>
<keyword evidence="6" id="KW-1185">Reference proteome</keyword>
<dbReference type="EMBL" id="JAYJJR010000025">
    <property type="protein sequence ID" value="MEB3023964.1"/>
    <property type="molecule type" value="Genomic_DNA"/>
</dbReference>
<accession>A0ABU5XP23</accession>
<evidence type="ECO:0000256" key="2">
    <source>
        <dbReference type="ARBA" id="ARBA00093774"/>
    </source>
</evidence>
<dbReference type="Proteomes" id="UP001299596">
    <property type="component" value="Unassembled WGS sequence"/>
</dbReference>
<protein>
    <recommendedName>
        <fullName evidence="4">Low molecular weight antigen MTB12-like C-terminal domain-containing protein</fullName>
    </recommendedName>
</protein>
<gene>
    <name evidence="5" type="ORF">K6T79_23345</name>
</gene>